<dbReference type="SUPFAM" id="SSF81321">
    <property type="entry name" value="Family A G protein-coupled receptor-like"/>
    <property type="match status" value="2"/>
</dbReference>
<evidence type="ECO:0000256" key="7">
    <source>
        <dbReference type="ARBA" id="ARBA00023157"/>
    </source>
</evidence>
<keyword evidence="4 12" id="KW-1133">Transmembrane helix</keyword>
<keyword evidence="3 10" id="KW-0812">Transmembrane</keyword>
<keyword evidence="2" id="KW-1003">Cell membrane</keyword>
<comment type="similarity">
    <text evidence="10">Belongs to the G-protein coupled receptor 1 family.</text>
</comment>
<evidence type="ECO:0000256" key="10">
    <source>
        <dbReference type="RuleBase" id="RU000688"/>
    </source>
</evidence>
<evidence type="ECO:0000256" key="12">
    <source>
        <dbReference type="SAM" id="Phobius"/>
    </source>
</evidence>
<keyword evidence="9 10" id="KW-0807">Transducer</keyword>
<keyword evidence="5 10" id="KW-0297">G-protein coupled receptor</keyword>
<gene>
    <name evidence="14" type="ORF">MGAL_10B006731</name>
</gene>
<comment type="caution">
    <text evidence="14">The sequence shown here is derived from an EMBL/GenBank/DDBJ whole genome shotgun (WGS) entry which is preliminary data.</text>
</comment>
<accession>A0A8B6GI35</accession>
<feature type="transmembrane region" description="Helical" evidence="12">
    <location>
        <begin position="539"/>
        <end position="563"/>
    </location>
</feature>
<evidence type="ECO:0000259" key="13">
    <source>
        <dbReference type="PROSITE" id="PS50262"/>
    </source>
</evidence>
<dbReference type="InterPro" id="IPR017452">
    <property type="entry name" value="GPCR_Rhodpsn_7TM"/>
</dbReference>
<dbReference type="Proteomes" id="UP000596742">
    <property type="component" value="Unassembled WGS sequence"/>
</dbReference>
<feature type="transmembrane region" description="Helical" evidence="12">
    <location>
        <begin position="177"/>
        <end position="198"/>
    </location>
</feature>
<feature type="region of interest" description="Disordered" evidence="11">
    <location>
        <begin position="361"/>
        <end position="390"/>
    </location>
</feature>
<organism evidence="14 15">
    <name type="scientific">Mytilus galloprovincialis</name>
    <name type="common">Mediterranean mussel</name>
    <dbReference type="NCBI Taxonomy" id="29158"/>
    <lineage>
        <taxon>Eukaryota</taxon>
        <taxon>Metazoa</taxon>
        <taxon>Spiralia</taxon>
        <taxon>Lophotrochozoa</taxon>
        <taxon>Mollusca</taxon>
        <taxon>Bivalvia</taxon>
        <taxon>Autobranchia</taxon>
        <taxon>Pteriomorphia</taxon>
        <taxon>Mytilida</taxon>
        <taxon>Mytiloidea</taxon>
        <taxon>Mytilidae</taxon>
        <taxon>Mytilinae</taxon>
        <taxon>Mytilus</taxon>
    </lineage>
</organism>
<dbReference type="InterPro" id="IPR000276">
    <property type="entry name" value="GPCR_Rhodpsn"/>
</dbReference>
<name>A0A8B6GI35_MYTGA</name>
<keyword evidence="6 12" id="KW-0472">Membrane</keyword>
<dbReference type="AlphaFoldDB" id="A0A8B6GI35"/>
<keyword evidence="15" id="KW-1185">Reference proteome</keyword>
<dbReference type="OrthoDB" id="10010417at2759"/>
<proteinExistence type="inferred from homology"/>
<sequence>MNISTNLDDKSVLPNDNTNYEVKRGISDTTKNTADIGTTFSMSDLWPFICDDNDTWCLFNDTSWISNSTAEVTTGLTTDMVTLNTTGDFLNSTEETDVLAANRYWLFALLFFPLLTVFGNVLVVMSVVRERQLKTATNYFICSLAVADIMVAVVVMPPAVYLEVAQSWLLSDALCDAWVASDVMACTASILNLTAISVDRFIAVTQPIKYSKHKNSKRVFVTLALTWVISVAIAAPIALGVNYSEERKPGLCAFFNSDFLIYSSMGSFYIPSIIMMFLYWRIWRVLRIRAKAQKKKKAKATKTSTSKVIENTATINATKTEPTIKTGLAKSMDNGKISTYNTNKAPNQLLIPVCDDNVSNMATNTDSSERYNDDDSGQKSPDSADDVDEEKEAELIINPVAVRHVEIQIDGNGNGTCNVDTQMETETKFSSTPSSERRGKPGEFEHKCQLIPVNDTKPVNASRRKEKRTVGKYFHRRTSRKRKEKSSSKREKKATKTLAIVLGVFLFCWVPFFTINITNAICIKFKSNLMENPICQQNMILVSVFVWLGYINSFLNPAIYTIFNPEFRKAFKKILTDCCK</sequence>
<dbReference type="GO" id="GO:0001591">
    <property type="term" value="F:dopamine neurotransmitter receptor activity, coupled via Gi/Go"/>
    <property type="evidence" value="ECO:0007669"/>
    <property type="project" value="TreeGrafter"/>
</dbReference>
<evidence type="ECO:0000256" key="3">
    <source>
        <dbReference type="ARBA" id="ARBA00022692"/>
    </source>
</evidence>
<feature type="compositionally biased region" description="Basic and acidic residues" evidence="11">
    <location>
        <begin position="435"/>
        <end position="448"/>
    </location>
</feature>
<dbReference type="Gene3D" id="1.20.1070.10">
    <property type="entry name" value="Rhodopsin 7-helix transmembrane proteins"/>
    <property type="match status" value="2"/>
</dbReference>
<comment type="subcellular location">
    <subcellularLocation>
        <location evidence="1">Cell membrane</location>
        <topology evidence="1">Multi-pass membrane protein</topology>
    </subcellularLocation>
</comment>
<dbReference type="PANTHER" id="PTHR24248">
    <property type="entry name" value="ADRENERGIC RECEPTOR-RELATED G-PROTEIN COUPLED RECEPTOR"/>
    <property type="match status" value="1"/>
</dbReference>
<dbReference type="FunFam" id="1.20.1070.10:FF:000523">
    <property type="entry name" value="5-hydroxytryptamine receptor 2B"/>
    <property type="match status" value="1"/>
</dbReference>
<feature type="compositionally biased region" description="Polar residues" evidence="11">
    <location>
        <begin position="415"/>
        <end position="434"/>
    </location>
</feature>
<keyword evidence="7" id="KW-1015">Disulfide bond</keyword>
<evidence type="ECO:0000256" key="8">
    <source>
        <dbReference type="ARBA" id="ARBA00023170"/>
    </source>
</evidence>
<feature type="compositionally biased region" description="Basic residues" evidence="11">
    <location>
        <begin position="473"/>
        <end position="490"/>
    </location>
</feature>
<reference evidence="14" key="1">
    <citation type="submission" date="2018-11" db="EMBL/GenBank/DDBJ databases">
        <authorList>
            <person name="Alioto T."/>
            <person name="Alioto T."/>
        </authorList>
    </citation>
    <scope>NUCLEOTIDE SEQUENCE</scope>
</reference>
<dbReference type="GO" id="GO:0004930">
    <property type="term" value="F:G protein-coupled receptor activity"/>
    <property type="evidence" value="ECO:0007669"/>
    <property type="project" value="UniProtKB-KW"/>
</dbReference>
<dbReference type="GO" id="GO:0045202">
    <property type="term" value="C:synapse"/>
    <property type="evidence" value="ECO:0007669"/>
    <property type="project" value="GOC"/>
</dbReference>
<evidence type="ECO:0000256" key="5">
    <source>
        <dbReference type="ARBA" id="ARBA00023040"/>
    </source>
</evidence>
<evidence type="ECO:0000256" key="1">
    <source>
        <dbReference type="ARBA" id="ARBA00004651"/>
    </source>
</evidence>
<dbReference type="EMBL" id="UYJE01008450">
    <property type="protein sequence ID" value="VDI63946.1"/>
    <property type="molecule type" value="Genomic_DNA"/>
</dbReference>
<dbReference type="Pfam" id="PF00001">
    <property type="entry name" value="7tm_1"/>
    <property type="match status" value="2"/>
</dbReference>
<feature type="transmembrane region" description="Helical" evidence="12">
    <location>
        <begin position="498"/>
        <end position="519"/>
    </location>
</feature>
<keyword evidence="8 10" id="KW-0675">Receptor</keyword>
<feature type="region of interest" description="Disordered" evidence="11">
    <location>
        <begin position="411"/>
        <end position="490"/>
    </location>
</feature>
<feature type="domain" description="G-protein coupled receptors family 1 profile" evidence="13">
    <location>
        <begin position="119"/>
        <end position="560"/>
    </location>
</feature>
<evidence type="ECO:0000256" key="6">
    <source>
        <dbReference type="ARBA" id="ARBA00023136"/>
    </source>
</evidence>
<evidence type="ECO:0000256" key="2">
    <source>
        <dbReference type="ARBA" id="ARBA00022475"/>
    </source>
</evidence>
<dbReference type="SMART" id="SM01381">
    <property type="entry name" value="7TM_GPCR_Srsx"/>
    <property type="match status" value="1"/>
</dbReference>
<evidence type="ECO:0000256" key="9">
    <source>
        <dbReference type="ARBA" id="ARBA00023224"/>
    </source>
</evidence>
<dbReference type="PROSITE" id="PS00237">
    <property type="entry name" value="G_PROTEIN_RECEP_F1_1"/>
    <property type="match status" value="1"/>
</dbReference>
<evidence type="ECO:0000313" key="14">
    <source>
        <dbReference type="EMBL" id="VDI63946.1"/>
    </source>
</evidence>
<dbReference type="GO" id="GO:0005886">
    <property type="term" value="C:plasma membrane"/>
    <property type="evidence" value="ECO:0007669"/>
    <property type="project" value="UniProtKB-SubCell"/>
</dbReference>
<evidence type="ECO:0000256" key="11">
    <source>
        <dbReference type="SAM" id="MobiDB-lite"/>
    </source>
</evidence>
<feature type="transmembrane region" description="Helical" evidence="12">
    <location>
        <begin position="219"/>
        <end position="239"/>
    </location>
</feature>
<evidence type="ECO:0000313" key="15">
    <source>
        <dbReference type="Proteomes" id="UP000596742"/>
    </source>
</evidence>
<feature type="transmembrane region" description="Helical" evidence="12">
    <location>
        <begin position="104"/>
        <end position="127"/>
    </location>
</feature>
<evidence type="ECO:0000256" key="4">
    <source>
        <dbReference type="ARBA" id="ARBA00022989"/>
    </source>
</evidence>
<feature type="transmembrane region" description="Helical" evidence="12">
    <location>
        <begin position="259"/>
        <end position="280"/>
    </location>
</feature>
<dbReference type="PRINTS" id="PR00237">
    <property type="entry name" value="GPCRRHODOPSN"/>
</dbReference>
<dbReference type="PANTHER" id="PTHR24248:SF125">
    <property type="entry name" value="DOPAMINE D2-LIKE RECEPTOR"/>
    <property type="match status" value="1"/>
</dbReference>
<feature type="transmembrane region" description="Helical" evidence="12">
    <location>
        <begin position="139"/>
        <end position="157"/>
    </location>
</feature>
<feature type="compositionally biased region" description="Basic and acidic residues" evidence="11">
    <location>
        <begin position="367"/>
        <end position="377"/>
    </location>
</feature>
<dbReference type="PROSITE" id="PS50262">
    <property type="entry name" value="G_PROTEIN_RECEP_F1_2"/>
    <property type="match status" value="1"/>
</dbReference>
<protein>
    <submittedName>
        <fullName evidence="14">Dopamine D2-like receptor</fullName>
    </submittedName>
</protein>